<dbReference type="EMBL" id="DSRD01000030">
    <property type="protein sequence ID" value="HGW92745.1"/>
    <property type="molecule type" value="Genomic_DNA"/>
</dbReference>
<dbReference type="AlphaFoldDB" id="A0A832GY49"/>
<gene>
    <name evidence="2" type="ORF">ENR47_00465</name>
</gene>
<dbReference type="PROSITE" id="PS51257">
    <property type="entry name" value="PROKAR_LIPOPROTEIN"/>
    <property type="match status" value="1"/>
</dbReference>
<protein>
    <submittedName>
        <fullName evidence="2">Uncharacterized protein</fullName>
    </submittedName>
</protein>
<feature type="signal peptide" evidence="1">
    <location>
        <begin position="1"/>
        <end position="25"/>
    </location>
</feature>
<keyword evidence="1" id="KW-0732">Signal</keyword>
<comment type="caution">
    <text evidence="2">The sequence shown here is derived from an EMBL/GenBank/DDBJ whole genome shotgun (WGS) entry which is preliminary data.</text>
</comment>
<organism evidence="2">
    <name type="scientific">Oscillatoriales cyanobacterium SpSt-402</name>
    <dbReference type="NCBI Taxonomy" id="2282168"/>
    <lineage>
        <taxon>Bacteria</taxon>
        <taxon>Bacillati</taxon>
        <taxon>Cyanobacteriota</taxon>
        <taxon>Cyanophyceae</taxon>
        <taxon>Oscillatoriophycideae</taxon>
        <taxon>Oscillatoriales</taxon>
    </lineage>
</organism>
<accession>A0A832GY49</accession>
<evidence type="ECO:0000256" key="1">
    <source>
        <dbReference type="SAM" id="SignalP"/>
    </source>
</evidence>
<proteinExistence type="predicted"/>
<sequence length="129" mass="14302">MKKSVFALLSAGFVVSSSVATVALACAEGSFLPRPNSRGDFTPRNANTYQSETNGMVTWPMWRVVSSDGELNCRATPNGKILKVYLARRDRIQAETRGANAITFSNGAPWMLTRDRCYVRAHSRYIQPI</sequence>
<feature type="chain" id="PRO_5032719150" evidence="1">
    <location>
        <begin position="26"/>
        <end position="129"/>
    </location>
</feature>
<reference evidence="2" key="1">
    <citation type="journal article" date="2020" name="mSystems">
        <title>Genome- and Community-Level Interaction Insights into Carbon Utilization and Element Cycling Functions of Hydrothermarchaeota in Hydrothermal Sediment.</title>
        <authorList>
            <person name="Zhou Z."/>
            <person name="Liu Y."/>
            <person name="Xu W."/>
            <person name="Pan J."/>
            <person name="Luo Z.H."/>
            <person name="Li M."/>
        </authorList>
    </citation>
    <scope>NUCLEOTIDE SEQUENCE [LARGE SCALE GENOMIC DNA]</scope>
    <source>
        <strain evidence="2">SpSt-402</strain>
    </source>
</reference>
<name>A0A832GY49_9CYAN</name>
<evidence type="ECO:0000313" key="2">
    <source>
        <dbReference type="EMBL" id="HGW92745.1"/>
    </source>
</evidence>